<accession>A0A8J6TEU8</accession>
<organism evidence="1 2">
    <name type="scientific">Candidatus Desulfolinea nitratireducens</name>
    <dbReference type="NCBI Taxonomy" id="2841698"/>
    <lineage>
        <taxon>Bacteria</taxon>
        <taxon>Bacillati</taxon>
        <taxon>Chloroflexota</taxon>
        <taxon>Anaerolineae</taxon>
        <taxon>Anaerolineales</taxon>
        <taxon>Anaerolineales incertae sedis</taxon>
        <taxon>Candidatus Desulfolinea</taxon>
    </lineage>
</organism>
<name>A0A8J6TEU8_9CHLR</name>
<gene>
    <name evidence="1" type="ORF">H8E29_10170</name>
</gene>
<dbReference type="Proteomes" id="UP000614469">
    <property type="component" value="Unassembled WGS sequence"/>
</dbReference>
<proteinExistence type="predicted"/>
<dbReference type="AlphaFoldDB" id="A0A8J6TEU8"/>
<dbReference type="EMBL" id="JACNJN010000117">
    <property type="protein sequence ID" value="MBC8335621.1"/>
    <property type="molecule type" value="Genomic_DNA"/>
</dbReference>
<reference evidence="1 2" key="1">
    <citation type="submission" date="2020-08" db="EMBL/GenBank/DDBJ databases">
        <title>Bridging the membrane lipid divide: bacteria of the FCB group superphylum have the potential to synthesize archaeal ether lipids.</title>
        <authorList>
            <person name="Villanueva L."/>
            <person name="Von Meijenfeldt F.A.B."/>
            <person name="Westbye A.B."/>
            <person name="Yadav S."/>
            <person name="Hopmans E.C."/>
            <person name="Dutilh B.E."/>
            <person name="Sinninghe Damste J.S."/>
        </authorList>
    </citation>
    <scope>NUCLEOTIDE SEQUENCE [LARGE SCALE GENOMIC DNA]</scope>
    <source>
        <strain evidence="1">NIOZ-UU36</strain>
    </source>
</reference>
<evidence type="ECO:0000313" key="2">
    <source>
        <dbReference type="Proteomes" id="UP000614469"/>
    </source>
</evidence>
<evidence type="ECO:0008006" key="3">
    <source>
        <dbReference type="Google" id="ProtNLM"/>
    </source>
</evidence>
<comment type="caution">
    <text evidence="1">The sequence shown here is derived from an EMBL/GenBank/DDBJ whole genome shotgun (WGS) entry which is preliminary data.</text>
</comment>
<protein>
    <recommendedName>
        <fullName evidence="3">DUF4007 family protein</fullName>
    </recommendedName>
</protein>
<evidence type="ECO:0000313" key="1">
    <source>
        <dbReference type="EMBL" id="MBC8335621.1"/>
    </source>
</evidence>
<sequence>MNKLMRLPRNFHRTFIPERQYINAMLRFAASGQTGNYQYISDITGIPTGKSSGKVPAILDYCRGMGLVQLAGNARSAVKQPELTPFGRIVFLEDPHLKERVTQWIAHLNLCAVLTGADAWYQTFFAGNQVLGMRFSRSALEEHLLLVYDSKRRGIIGPIVRMYEDEAAFHTCGVLSEDTGIVVRQSAPIAEEFGFAYGAWILQLIADHFPKATQITLTDLDHNAGWKSIPGWNIGESHRAIDLLERKGILAIDRQMNPWIIRPRAVAGVMWGLMYEDLI</sequence>